<feature type="domain" description="Ig-like" evidence="24">
    <location>
        <begin position="204"/>
        <end position="311"/>
    </location>
</feature>
<feature type="compositionally biased region" description="Basic residues" evidence="21">
    <location>
        <begin position="1020"/>
        <end position="1030"/>
    </location>
</feature>
<evidence type="ECO:0000256" key="14">
    <source>
        <dbReference type="ARBA" id="ARBA00023157"/>
    </source>
</evidence>
<dbReference type="GO" id="GO:0004714">
    <property type="term" value="F:transmembrane receptor protein tyrosine kinase activity"/>
    <property type="evidence" value="ECO:0007669"/>
    <property type="project" value="UniProtKB-EC"/>
</dbReference>
<protein>
    <recommendedName>
        <fullName evidence="2">receptor protein-tyrosine kinase</fullName>
        <ecNumber evidence="2">2.7.10.1</ecNumber>
    </recommendedName>
</protein>
<evidence type="ECO:0000313" key="25">
    <source>
        <dbReference type="EMBL" id="KFD52119.1"/>
    </source>
</evidence>
<keyword evidence="13" id="KW-0829">Tyrosine-protein kinase</keyword>
<evidence type="ECO:0000256" key="17">
    <source>
        <dbReference type="ARBA" id="ARBA00023319"/>
    </source>
</evidence>
<evidence type="ECO:0000256" key="1">
    <source>
        <dbReference type="ARBA" id="ARBA00004167"/>
    </source>
</evidence>
<evidence type="ECO:0000256" key="3">
    <source>
        <dbReference type="ARBA" id="ARBA00022553"/>
    </source>
</evidence>
<dbReference type="InterPro" id="IPR011009">
    <property type="entry name" value="Kinase-like_dom_sf"/>
</dbReference>
<keyword evidence="9" id="KW-0418">Kinase</keyword>
<feature type="domain" description="Ig-like" evidence="24">
    <location>
        <begin position="108"/>
        <end position="195"/>
    </location>
</feature>
<comment type="catalytic activity">
    <reaction evidence="18">
        <text>L-tyrosyl-[protein] + ATP = O-phospho-L-tyrosyl-[protein] + ADP + H(+)</text>
        <dbReference type="Rhea" id="RHEA:10596"/>
        <dbReference type="Rhea" id="RHEA-COMP:10136"/>
        <dbReference type="Rhea" id="RHEA-COMP:20101"/>
        <dbReference type="ChEBI" id="CHEBI:15378"/>
        <dbReference type="ChEBI" id="CHEBI:30616"/>
        <dbReference type="ChEBI" id="CHEBI:46858"/>
        <dbReference type="ChEBI" id="CHEBI:61978"/>
        <dbReference type="ChEBI" id="CHEBI:456216"/>
        <dbReference type="EC" id="2.7.10.1"/>
    </reaction>
</comment>
<dbReference type="InterPro" id="IPR020635">
    <property type="entry name" value="Tyr_kinase_cat_dom"/>
</dbReference>
<dbReference type="InterPro" id="IPR013783">
    <property type="entry name" value="Ig-like_fold"/>
</dbReference>
<dbReference type="PANTHER" id="PTHR24416">
    <property type="entry name" value="TYROSINE-PROTEIN KINASE RECEPTOR"/>
    <property type="match status" value="1"/>
</dbReference>
<sequence>MEASHARTWTHDGSEPKRFVYNNASIISIVLTFAFVGEDPSEVKEFLDPEDVNFDRDWNKKGGPRLDDLPQNDGGGHAVDQQLGDWNDSNTTPAWYKQFERAPYWSKPESEFVKVVASPAGRQQKLSCRANGEPEPQVIWYKNGVEITPEMERRFGYHIKKWSLILPDLVPSDAGTYTCKVFNKYGEISHNYTVTVVERVPHKPIIAPDFPKNLTVHVGENATFSCPVLSDLQPHIEWFRHKQVNGTWFDQNDYWYGDQINSDASDDGADQESASDPYTLVLLNVTMEQSTWYTCVVGNALGVVYKSAWLEVLPAANDSLSVAKTAQFQWKDTINVILTFLVAIIATIAFICCFIMFRWDAFFRIFECSLSAQRLCRRRRMKPHPQVQCEHATADSCSGFAPTQKLIKINRDGQYMSNGSLAPLISIVPVGRQRMSTEVTILSEYVMEPDPAWEINRNRLKLHRVIGEGAFGQVWCADLLPSNRSFLSGRTVAVKMLKLSTTDREMMDLVSEMEVMKKIGRHINIINLIGCCTQNGPLYVVVEYCANGNLRNFLKSLRPEPDYSGHYEEPNSKRLSRQPLTYKDLVVFAHQISRGMEHLASRKASQQCIHRDLAARNVLVTEDYVMKIADFGLARDLRNMDYYKKTSDGRLPVKWMAPEALFDHVYTVQSDVWSFGILVWEIMTLGGNPYPSVPVEKLFILLKQGHRMERPRDCSHEIYQLMLDCWQDRPEDRPMFSEIVAYLDKILVISCQDNYVEIQANVPADERSTSKDDDDVSDSSSEESDEEVRPMVVQKSEELSQHQTTRARYQPFCRIRSSYPFQCSDRWPTGLLSDLPSLKTSLRPISEVFELELENLHISNSKPCLADSGHSSENSSSPRESCSSDRQSSMQGSNVSVNSSHSAVSSGRGTDGSLAASKEAKKEHKPGAKRHSVPDLSDASLSSEVFTHSSQAQQHTWASNGRDRPLGSSCDDIFSPRKVASSIAKSQLEAGGEKGKRAVEDAVSPSQEKVLDKSSEMKLNSRKKLSPSRLKKMDPNRYSPKKEDKPSAIEAKADGHSQVLSSAEPAYLDLLVGSRESVV</sequence>
<dbReference type="AlphaFoldDB" id="A0A085M4H3"/>
<evidence type="ECO:0000313" key="27">
    <source>
        <dbReference type="Proteomes" id="UP000030764"/>
    </source>
</evidence>
<evidence type="ECO:0000256" key="22">
    <source>
        <dbReference type="SAM" id="Phobius"/>
    </source>
</evidence>
<evidence type="ECO:0000256" key="5">
    <source>
        <dbReference type="ARBA" id="ARBA00022692"/>
    </source>
</evidence>
<evidence type="ECO:0000256" key="11">
    <source>
        <dbReference type="ARBA" id="ARBA00022989"/>
    </source>
</evidence>
<dbReference type="Pfam" id="PF07714">
    <property type="entry name" value="PK_Tyr_Ser-Thr"/>
    <property type="match status" value="1"/>
</dbReference>
<evidence type="ECO:0000256" key="10">
    <source>
        <dbReference type="ARBA" id="ARBA00022840"/>
    </source>
</evidence>
<dbReference type="GO" id="GO:0043235">
    <property type="term" value="C:receptor complex"/>
    <property type="evidence" value="ECO:0007669"/>
    <property type="project" value="TreeGrafter"/>
</dbReference>
<keyword evidence="15" id="KW-0675">Receptor</keyword>
<dbReference type="EMBL" id="KL363231">
    <property type="protein sequence ID" value="KFD52119.1"/>
    <property type="molecule type" value="Genomic_DNA"/>
</dbReference>
<dbReference type="InterPro" id="IPR000719">
    <property type="entry name" value="Prot_kinase_dom"/>
</dbReference>
<gene>
    <name evidence="25" type="ORF">M513_06964</name>
    <name evidence="26" type="ORF">M514_06964</name>
</gene>
<dbReference type="SUPFAM" id="SSF56112">
    <property type="entry name" value="Protein kinase-like (PK-like)"/>
    <property type="match status" value="1"/>
</dbReference>
<feature type="domain" description="Protein kinase" evidence="23">
    <location>
        <begin position="460"/>
        <end position="747"/>
    </location>
</feature>
<dbReference type="FunFam" id="3.30.200.20:FF:000593">
    <property type="entry name" value="Predicted protein"/>
    <property type="match status" value="1"/>
</dbReference>
<dbReference type="GO" id="GO:0009653">
    <property type="term" value="P:anatomical structure morphogenesis"/>
    <property type="evidence" value="ECO:0007669"/>
    <property type="project" value="UniProtKB-ARBA"/>
</dbReference>
<keyword evidence="7" id="KW-0677">Repeat</keyword>
<evidence type="ECO:0000256" key="18">
    <source>
        <dbReference type="ARBA" id="ARBA00051243"/>
    </source>
</evidence>
<dbReference type="Proteomes" id="UP000030764">
    <property type="component" value="Unassembled WGS sequence"/>
</dbReference>
<evidence type="ECO:0000256" key="12">
    <source>
        <dbReference type="ARBA" id="ARBA00023136"/>
    </source>
</evidence>
<evidence type="ECO:0000256" key="8">
    <source>
        <dbReference type="ARBA" id="ARBA00022741"/>
    </source>
</evidence>
<keyword evidence="10 20" id="KW-0067">ATP-binding</keyword>
<dbReference type="EC" id="2.7.10.1" evidence="2"/>
<dbReference type="PROSITE" id="PS50011">
    <property type="entry name" value="PROTEIN_KINASE_DOM"/>
    <property type="match status" value="1"/>
</dbReference>
<evidence type="ECO:0000256" key="4">
    <source>
        <dbReference type="ARBA" id="ARBA00022679"/>
    </source>
</evidence>
<evidence type="ECO:0000256" key="20">
    <source>
        <dbReference type="PROSITE-ProRule" id="PRU10141"/>
    </source>
</evidence>
<dbReference type="PANTHER" id="PTHR24416:SF550">
    <property type="entry name" value="FIBROBLAST GROWTH FACTOR RECEPTOR HOMOLOG 1-RELATED"/>
    <property type="match status" value="1"/>
</dbReference>
<feature type="compositionally biased region" description="Basic and acidic residues" evidence="21">
    <location>
        <begin position="57"/>
        <end position="68"/>
    </location>
</feature>
<dbReference type="InterPro" id="IPR050122">
    <property type="entry name" value="RTK"/>
</dbReference>
<evidence type="ECO:0000256" key="7">
    <source>
        <dbReference type="ARBA" id="ARBA00022737"/>
    </source>
</evidence>
<evidence type="ECO:0000256" key="19">
    <source>
        <dbReference type="ARBA" id="ARBA00056965"/>
    </source>
</evidence>
<evidence type="ECO:0000256" key="9">
    <source>
        <dbReference type="ARBA" id="ARBA00022777"/>
    </source>
</evidence>
<evidence type="ECO:0000256" key="16">
    <source>
        <dbReference type="ARBA" id="ARBA00023180"/>
    </source>
</evidence>
<dbReference type="InterPro" id="IPR013151">
    <property type="entry name" value="Immunoglobulin_dom"/>
</dbReference>
<dbReference type="InterPro" id="IPR007110">
    <property type="entry name" value="Ig-like_dom"/>
</dbReference>
<dbReference type="InterPro" id="IPR001245">
    <property type="entry name" value="Ser-Thr/Tyr_kinase_cat_dom"/>
</dbReference>
<keyword evidence="27" id="KW-1185">Reference proteome</keyword>
<dbReference type="InterPro" id="IPR013098">
    <property type="entry name" value="Ig_I-set"/>
</dbReference>
<name>A0A085M4H3_9BILA</name>
<dbReference type="SUPFAM" id="SSF48726">
    <property type="entry name" value="Immunoglobulin"/>
    <property type="match status" value="2"/>
</dbReference>
<keyword evidence="14" id="KW-1015">Disulfide bond</keyword>
<keyword evidence="11 22" id="KW-1133">Transmembrane helix</keyword>
<evidence type="ECO:0000256" key="15">
    <source>
        <dbReference type="ARBA" id="ARBA00023170"/>
    </source>
</evidence>
<evidence type="ECO:0000313" key="26">
    <source>
        <dbReference type="EMBL" id="KFD61629.1"/>
    </source>
</evidence>
<dbReference type="PROSITE" id="PS00107">
    <property type="entry name" value="PROTEIN_KINASE_ATP"/>
    <property type="match status" value="1"/>
</dbReference>
<keyword evidence="5 22" id="KW-0812">Transmembrane</keyword>
<dbReference type="SMART" id="SM00408">
    <property type="entry name" value="IGc2"/>
    <property type="match status" value="2"/>
</dbReference>
<proteinExistence type="predicted"/>
<dbReference type="InterPro" id="IPR017441">
    <property type="entry name" value="Protein_kinase_ATP_BS"/>
</dbReference>
<keyword evidence="4" id="KW-0808">Transferase</keyword>
<evidence type="ECO:0000256" key="6">
    <source>
        <dbReference type="ARBA" id="ARBA00022729"/>
    </source>
</evidence>
<dbReference type="PRINTS" id="PR00109">
    <property type="entry name" value="TYRKINASE"/>
</dbReference>
<dbReference type="GO" id="GO:0005886">
    <property type="term" value="C:plasma membrane"/>
    <property type="evidence" value="ECO:0007669"/>
    <property type="project" value="TreeGrafter"/>
</dbReference>
<dbReference type="EMBL" id="KL367617">
    <property type="protein sequence ID" value="KFD61629.1"/>
    <property type="molecule type" value="Genomic_DNA"/>
</dbReference>
<keyword evidence="8 20" id="KW-0547">Nucleotide-binding</keyword>
<feature type="compositionally biased region" description="Low complexity" evidence="21">
    <location>
        <begin position="867"/>
        <end position="906"/>
    </location>
</feature>
<feature type="region of interest" description="Disordered" evidence="21">
    <location>
        <begin position="863"/>
        <end position="1060"/>
    </location>
</feature>
<feature type="region of interest" description="Disordered" evidence="21">
    <location>
        <begin position="57"/>
        <end position="84"/>
    </location>
</feature>
<feature type="transmembrane region" description="Helical" evidence="22">
    <location>
        <begin position="334"/>
        <end position="359"/>
    </location>
</feature>
<reference evidence="25 27" key="1">
    <citation type="journal article" date="2014" name="Nat. Genet.">
        <title>Genome and transcriptome of the porcine whipworm Trichuris suis.</title>
        <authorList>
            <person name="Jex A.R."/>
            <person name="Nejsum P."/>
            <person name="Schwarz E.M."/>
            <person name="Hu L."/>
            <person name="Young N.D."/>
            <person name="Hall R.S."/>
            <person name="Korhonen P.K."/>
            <person name="Liao S."/>
            <person name="Thamsborg S."/>
            <person name="Xia J."/>
            <person name="Xu P."/>
            <person name="Wang S."/>
            <person name="Scheerlinck J.P."/>
            <person name="Hofmann A."/>
            <person name="Sternberg P.W."/>
            <person name="Wang J."/>
            <person name="Gasser R.B."/>
        </authorList>
    </citation>
    <scope>NUCLEOTIDE SEQUENCE [LARGE SCALE GENOMIC DNA]</scope>
    <source>
        <strain evidence="26">DCEP-RM93F</strain>
        <strain evidence="25">DCEP-RM93M</strain>
    </source>
</reference>
<comment type="subcellular location">
    <subcellularLocation>
        <location evidence="1">Membrane</location>
        <topology evidence="1">Single-pass membrane protein</topology>
    </subcellularLocation>
</comment>
<dbReference type="GO" id="GO:0007169">
    <property type="term" value="P:cell surface receptor protein tyrosine kinase signaling pathway"/>
    <property type="evidence" value="ECO:0007669"/>
    <property type="project" value="TreeGrafter"/>
</dbReference>
<evidence type="ECO:0000256" key="13">
    <source>
        <dbReference type="ARBA" id="ARBA00023137"/>
    </source>
</evidence>
<feature type="compositionally biased region" description="Acidic residues" evidence="21">
    <location>
        <begin position="772"/>
        <end position="786"/>
    </location>
</feature>
<dbReference type="InterPro" id="IPR003599">
    <property type="entry name" value="Ig_sub"/>
</dbReference>
<dbReference type="PROSITE" id="PS50835">
    <property type="entry name" value="IG_LIKE"/>
    <property type="match status" value="2"/>
</dbReference>
<comment type="function">
    <text evidence="19">Receptor for basic fibroblast growth factor.</text>
</comment>
<dbReference type="Pfam" id="PF00047">
    <property type="entry name" value="ig"/>
    <property type="match status" value="1"/>
</dbReference>
<dbReference type="SMART" id="SM00409">
    <property type="entry name" value="IG"/>
    <property type="match status" value="2"/>
</dbReference>
<dbReference type="PROSITE" id="PS00109">
    <property type="entry name" value="PROTEIN_KINASE_TYR"/>
    <property type="match status" value="1"/>
</dbReference>
<dbReference type="InterPro" id="IPR036179">
    <property type="entry name" value="Ig-like_dom_sf"/>
</dbReference>
<dbReference type="FunFam" id="2.60.40.10:FF:000016">
    <property type="entry name" value="Fibroblast growth factor receptor"/>
    <property type="match status" value="1"/>
</dbReference>
<dbReference type="FunFam" id="1.10.510.10:FF:000007">
    <property type="entry name" value="Fibroblast growth factor receptor"/>
    <property type="match status" value="1"/>
</dbReference>
<evidence type="ECO:0000259" key="23">
    <source>
        <dbReference type="PROSITE" id="PS50011"/>
    </source>
</evidence>
<dbReference type="Gene3D" id="3.30.200.20">
    <property type="entry name" value="Phosphorylase Kinase, domain 1"/>
    <property type="match status" value="1"/>
</dbReference>
<dbReference type="SMART" id="SM00219">
    <property type="entry name" value="TyrKc"/>
    <property type="match status" value="1"/>
</dbReference>
<dbReference type="Proteomes" id="UP000030758">
    <property type="component" value="Unassembled WGS sequence"/>
</dbReference>
<feature type="compositionally biased region" description="Basic and acidic residues" evidence="21">
    <location>
        <begin position="991"/>
        <end position="1000"/>
    </location>
</feature>
<keyword evidence="3" id="KW-0597">Phosphoprotein</keyword>
<dbReference type="FunFam" id="2.60.40.10:FF:000020">
    <property type="entry name" value="Fibroblast growth factor receptor"/>
    <property type="match status" value="1"/>
</dbReference>
<feature type="binding site" evidence="20">
    <location>
        <position position="495"/>
    </location>
    <ligand>
        <name>ATP</name>
        <dbReference type="ChEBI" id="CHEBI:30616"/>
    </ligand>
</feature>
<feature type="compositionally biased region" description="Polar residues" evidence="21">
    <location>
        <begin position="939"/>
        <end position="959"/>
    </location>
</feature>
<keyword evidence="17" id="KW-0393">Immunoglobulin domain</keyword>
<keyword evidence="12 22" id="KW-0472">Membrane</keyword>
<dbReference type="InterPro" id="IPR003598">
    <property type="entry name" value="Ig_sub2"/>
</dbReference>
<dbReference type="Pfam" id="PF07679">
    <property type="entry name" value="I-set"/>
    <property type="match status" value="1"/>
</dbReference>
<keyword evidence="6" id="KW-0732">Signal</keyword>
<dbReference type="Gene3D" id="2.60.40.10">
    <property type="entry name" value="Immunoglobulins"/>
    <property type="match status" value="2"/>
</dbReference>
<keyword evidence="16" id="KW-0325">Glycoprotein</keyword>
<dbReference type="Gene3D" id="1.10.510.10">
    <property type="entry name" value="Transferase(Phosphotransferase) domain 1"/>
    <property type="match status" value="1"/>
</dbReference>
<feature type="region of interest" description="Disordered" evidence="21">
    <location>
        <begin position="762"/>
        <end position="803"/>
    </location>
</feature>
<accession>A0A085M4H3</accession>
<dbReference type="InterPro" id="IPR008266">
    <property type="entry name" value="Tyr_kinase_AS"/>
</dbReference>
<organism evidence="25 27">
    <name type="scientific">Trichuris suis</name>
    <name type="common">pig whipworm</name>
    <dbReference type="NCBI Taxonomy" id="68888"/>
    <lineage>
        <taxon>Eukaryota</taxon>
        <taxon>Metazoa</taxon>
        <taxon>Ecdysozoa</taxon>
        <taxon>Nematoda</taxon>
        <taxon>Enoplea</taxon>
        <taxon>Dorylaimia</taxon>
        <taxon>Trichinellida</taxon>
        <taxon>Trichuridae</taxon>
        <taxon>Trichuris</taxon>
    </lineage>
</organism>
<evidence type="ECO:0000256" key="21">
    <source>
        <dbReference type="SAM" id="MobiDB-lite"/>
    </source>
</evidence>
<dbReference type="GO" id="GO:0005524">
    <property type="term" value="F:ATP binding"/>
    <property type="evidence" value="ECO:0007669"/>
    <property type="project" value="UniProtKB-UniRule"/>
</dbReference>
<feature type="compositionally biased region" description="Basic and acidic residues" evidence="21">
    <location>
        <begin position="1031"/>
        <end position="1055"/>
    </location>
</feature>
<evidence type="ECO:0000256" key="2">
    <source>
        <dbReference type="ARBA" id="ARBA00011902"/>
    </source>
</evidence>
<evidence type="ECO:0000259" key="24">
    <source>
        <dbReference type="PROSITE" id="PS50835"/>
    </source>
</evidence>